<keyword evidence="7" id="KW-0175">Coiled coil</keyword>
<proteinExistence type="inferred from homology"/>
<dbReference type="GO" id="GO:0005634">
    <property type="term" value="C:nucleus"/>
    <property type="evidence" value="ECO:0007669"/>
    <property type="project" value="UniProtKB-SubCell"/>
</dbReference>
<comment type="caution">
    <text evidence="10">The sequence shown here is derived from an EMBL/GenBank/DDBJ whole genome shotgun (WGS) entry which is preliminary data.</text>
</comment>
<evidence type="ECO:0000256" key="8">
    <source>
        <dbReference type="SAM" id="MobiDB-lite"/>
    </source>
</evidence>
<dbReference type="InterPro" id="IPR004827">
    <property type="entry name" value="bZIP"/>
</dbReference>
<keyword evidence="5" id="KW-0804">Transcription</keyword>
<evidence type="ECO:0000256" key="4">
    <source>
        <dbReference type="ARBA" id="ARBA00023125"/>
    </source>
</evidence>
<dbReference type="Proteomes" id="UP000593566">
    <property type="component" value="Unassembled WGS sequence"/>
</dbReference>
<feature type="domain" description="BZIP" evidence="9">
    <location>
        <begin position="261"/>
        <end position="311"/>
    </location>
</feature>
<evidence type="ECO:0000313" key="10">
    <source>
        <dbReference type="EMBL" id="KAF6220145.1"/>
    </source>
</evidence>
<organism evidence="10 11">
    <name type="scientific">Letharia lupina</name>
    <dbReference type="NCBI Taxonomy" id="560253"/>
    <lineage>
        <taxon>Eukaryota</taxon>
        <taxon>Fungi</taxon>
        <taxon>Dikarya</taxon>
        <taxon>Ascomycota</taxon>
        <taxon>Pezizomycotina</taxon>
        <taxon>Lecanoromycetes</taxon>
        <taxon>OSLEUM clade</taxon>
        <taxon>Lecanoromycetidae</taxon>
        <taxon>Lecanorales</taxon>
        <taxon>Lecanorineae</taxon>
        <taxon>Parmeliaceae</taxon>
        <taxon>Letharia</taxon>
    </lineage>
</organism>
<reference evidence="10 11" key="1">
    <citation type="journal article" date="2020" name="Genomics">
        <title>Complete, high-quality genomes from long-read metagenomic sequencing of two wolf lichen thalli reveals enigmatic genome architecture.</title>
        <authorList>
            <person name="McKenzie S.K."/>
            <person name="Walston R.F."/>
            <person name="Allen J.L."/>
        </authorList>
    </citation>
    <scope>NUCLEOTIDE SEQUENCE [LARGE SCALE GENOMIC DNA]</scope>
    <source>
        <strain evidence="10">WasteWater1</strain>
    </source>
</reference>
<dbReference type="RefSeq" id="XP_037149580.1">
    <property type="nucleotide sequence ID" value="XM_037294199.1"/>
</dbReference>
<evidence type="ECO:0000256" key="3">
    <source>
        <dbReference type="ARBA" id="ARBA00023015"/>
    </source>
</evidence>
<dbReference type="PANTHER" id="PTHR47416:SF8">
    <property type="entry name" value="BASIC-LEUCINE ZIPPER TRANSCRIPTION FACTOR E-RELATED"/>
    <property type="match status" value="1"/>
</dbReference>
<evidence type="ECO:0000256" key="6">
    <source>
        <dbReference type="ARBA" id="ARBA00023242"/>
    </source>
</evidence>
<dbReference type="Pfam" id="PF03131">
    <property type="entry name" value="bZIP_Maf"/>
    <property type="match status" value="1"/>
</dbReference>
<dbReference type="GO" id="GO:0003700">
    <property type="term" value="F:DNA-binding transcription factor activity"/>
    <property type="evidence" value="ECO:0007669"/>
    <property type="project" value="InterPro"/>
</dbReference>
<dbReference type="GO" id="GO:0003677">
    <property type="term" value="F:DNA binding"/>
    <property type="evidence" value="ECO:0007669"/>
    <property type="project" value="UniProtKB-KW"/>
</dbReference>
<dbReference type="PANTHER" id="PTHR47416">
    <property type="entry name" value="BASIC-LEUCINE ZIPPER TRANSCRIPTION FACTOR F-RELATED"/>
    <property type="match status" value="1"/>
</dbReference>
<dbReference type="InterPro" id="IPR046347">
    <property type="entry name" value="bZIP_sf"/>
</dbReference>
<dbReference type="CDD" id="cd14686">
    <property type="entry name" value="bZIP"/>
    <property type="match status" value="1"/>
</dbReference>
<feature type="region of interest" description="Disordered" evidence="8">
    <location>
        <begin position="491"/>
        <end position="516"/>
    </location>
</feature>
<dbReference type="PROSITE" id="PS50217">
    <property type="entry name" value="BZIP"/>
    <property type="match status" value="1"/>
</dbReference>
<evidence type="ECO:0000256" key="2">
    <source>
        <dbReference type="ARBA" id="ARBA00007163"/>
    </source>
</evidence>
<feature type="coiled-coil region" evidence="7">
    <location>
        <begin position="259"/>
        <end position="366"/>
    </location>
</feature>
<evidence type="ECO:0000259" key="9">
    <source>
        <dbReference type="PROSITE" id="PS50217"/>
    </source>
</evidence>
<protein>
    <recommendedName>
        <fullName evidence="9">BZIP domain-containing protein</fullName>
    </recommendedName>
</protein>
<evidence type="ECO:0000256" key="1">
    <source>
        <dbReference type="ARBA" id="ARBA00004123"/>
    </source>
</evidence>
<accession>A0A8H6F9H0</accession>
<evidence type="ECO:0000256" key="7">
    <source>
        <dbReference type="SAM" id="Coils"/>
    </source>
</evidence>
<sequence>MAGLATSSQLYSNEPPNPLHMQYWRKGQGQLDQEDDSVLDDHILDSSSFDAAAMDNLPRRQSFASSASLLSPAQQAWPDFAYNNDATPTASLNHQAPLFSEHIANHFAPRIPQYPNYASHMAAWNSQGNVGSDTSNAAAFTAFNTDLDDVKPEEPFNHDVAQPSHQNLYGGLPRPSAPDYRHDAVSAASPQWSTSSSDAVEKIPRSGHVQSPTFNHNAPHLRRDGVRKKNARFDIPDGHNVHTIDLLIAAADPTNEEKIRTLKQEKRLLRNRQAALDSRCRKKHHTEKLEEEKKQFITMIDRLEEDIQNMRLQEQRWLHERQQWHQFTEGLAREKEELVRQHTLETAELRKKNNCLAEEMQRLESMSVSAQPSSAGISAGFPDFEHLTMDTSSFDDFAFIENPIMNTEPKNEASLVVIPKKETPPPMKNEDTSAASGLLLMLLLCGAWVASNTSSATAVIPRMPDDVRVASSAILKNIYKDAGLEPCHTTRPTSKNPGMAQAGPFSSHPNASPLAALHNDLTTPTQQQEREQLFSLSADQYSHMMSDDLFADEPELNAPPSDRRNLGELFAAIRVEKKGPAAEVYTRSLMRSEVPANLVRDFARMVAEGSRRSGEPLS</sequence>
<dbReference type="EMBL" id="JACCJB010000017">
    <property type="protein sequence ID" value="KAF6220145.1"/>
    <property type="molecule type" value="Genomic_DNA"/>
</dbReference>
<dbReference type="AlphaFoldDB" id="A0A8H6F9H0"/>
<name>A0A8H6F9H0_9LECA</name>
<keyword evidence="11" id="KW-1185">Reference proteome</keyword>
<keyword evidence="4" id="KW-0238">DNA-binding</keyword>
<keyword evidence="3" id="KW-0805">Transcription regulation</keyword>
<evidence type="ECO:0000256" key="5">
    <source>
        <dbReference type="ARBA" id="ARBA00023163"/>
    </source>
</evidence>
<keyword evidence="6" id="KW-0539">Nucleus</keyword>
<dbReference type="Gene3D" id="1.20.5.170">
    <property type="match status" value="1"/>
</dbReference>
<dbReference type="GeneID" id="59331687"/>
<gene>
    <name evidence="10" type="ORF">HO133_003276</name>
</gene>
<dbReference type="SUPFAM" id="SSF57959">
    <property type="entry name" value="Leucine zipper domain"/>
    <property type="match status" value="1"/>
</dbReference>
<dbReference type="InterPro" id="IPR004826">
    <property type="entry name" value="bZIP_Maf"/>
</dbReference>
<comment type="similarity">
    <text evidence="2">Belongs to the bZIP family.</text>
</comment>
<comment type="subcellular location">
    <subcellularLocation>
        <location evidence="1">Nucleus</location>
    </subcellularLocation>
</comment>
<evidence type="ECO:0000313" key="11">
    <source>
        <dbReference type="Proteomes" id="UP000593566"/>
    </source>
</evidence>